<name>A0A7E4W826_PANRE</name>
<evidence type="ECO:0000256" key="1">
    <source>
        <dbReference type="SAM" id="MobiDB-lite"/>
    </source>
</evidence>
<feature type="region of interest" description="Disordered" evidence="1">
    <location>
        <begin position="8"/>
        <end position="43"/>
    </location>
</feature>
<protein>
    <submittedName>
        <fullName evidence="3">Uncharacterized protein</fullName>
    </submittedName>
</protein>
<dbReference type="WBParaSite" id="Pan_g7541.t2">
    <property type="protein sequence ID" value="Pan_g7541.t2"/>
    <property type="gene ID" value="Pan_g7541"/>
</dbReference>
<keyword evidence="2" id="KW-1185">Reference proteome</keyword>
<dbReference type="AlphaFoldDB" id="A0A7E4W826"/>
<evidence type="ECO:0000313" key="3">
    <source>
        <dbReference type="WBParaSite" id="Pan_g7541.t2"/>
    </source>
</evidence>
<dbReference type="Proteomes" id="UP000492821">
    <property type="component" value="Unassembled WGS sequence"/>
</dbReference>
<proteinExistence type="predicted"/>
<evidence type="ECO:0000313" key="2">
    <source>
        <dbReference type="Proteomes" id="UP000492821"/>
    </source>
</evidence>
<sequence>MIRFFKAPVATTTTTSEGDHCANEIGPRNPPTSNESNSKGRDRKFNQAMIEVVANDAVVVHSVILQTAIRISRLKPCNFFATFLQHYRPDFTKTIQKCLPNCRPSGPNR</sequence>
<organism evidence="2 3">
    <name type="scientific">Panagrellus redivivus</name>
    <name type="common">Microworm</name>
    <dbReference type="NCBI Taxonomy" id="6233"/>
    <lineage>
        <taxon>Eukaryota</taxon>
        <taxon>Metazoa</taxon>
        <taxon>Ecdysozoa</taxon>
        <taxon>Nematoda</taxon>
        <taxon>Chromadorea</taxon>
        <taxon>Rhabditida</taxon>
        <taxon>Tylenchina</taxon>
        <taxon>Panagrolaimomorpha</taxon>
        <taxon>Panagrolaimoidea</taxon>
        <taxon>Panagrolaimidae</taxon>
        <taxon>Panagrellus</taxon>
    </lineage>
</organism>
<reference evidence="2" key="1">
    <citation type="journal article" date="2013" name="Genetics">
        <title>The draft genome and transcriptome of Panagrellus redivivus are shaped by the harsh demands of a free-living lifestyle.</title>
        <authorList>
            <person name="Srinivasan J."/>
            <person name="Dillman A.R."/>
            <person name="Macchietto M.G."/>
            <person name="Heikkinen L."/>
            <person name="Lakso M."/>
            <person name="Fracchia K.M."/>
            <person name="Antoshechkin I."/>
            <person name="Mortazavi A."/>
            <person name="Wong G."/>
            <person name="Sternberg P.W."/>
        </authorList>
    </citation>
    <scope>NUCLEOTIDE SEQUENCE [LARGE SCALE GENOMIC DNA]</scope>
    <source>
        <strain evidence="2">MT8872</strain>
    </source>
</reference>
<accession>A0A7E4W826</accession>
<reference evidence="3" key="2">
    <citation type="submission" date="2020-10" db="UniProtKB">
        <authorList>
            <consortium name="WormBaseParasite"/>
        </authorList>
    </citation>
    <scope>IDENTIFICATION</scope>
</reference>